<reference evidence="10" key="1">
    <citation type="journal article" date="2020" name="Nat. Ecol. Evol.">
        <title>Deeply conserved synteny resolves early events in vertebrate evolution.</title>
        <authorList>
            <person name="Simakov O."/>
            <person name="Marletaz F."/>
            <person name="Yue J.X."/>
            <person name="O'Connell B."/>
            <person name="Jenkins J."/>
            <person name="Brandt A."/>
            <person name="Calef R."/>
            <person name="Tung C.H."/>
            <person name="Huang T.K."/>
            <person name="Schmutz J."/>
            <person name="Satoh N."/>
            <person name="Yu J.K."/>
            <person name="Putnam N.H."/>
            <person name="Green R.E."/>
            <person name="Rokhsar D.S."/>
        </authorList>
    </citation>
    <scope>NUCLEOTIDE SEQUENCE [LARGE SCALE GENOMIC DNA]</scope>
    <source>
        <strain evidence="10">S238N-H82</strain>
    </source>
</reference>
<dbReference type="Proteomes" id="UP000001554">
    <property type="component" value="Chromosome 1"/>
</dbReference>
<feature type="domain" description="Homeobox" evidence="9">
    <location>
        <begin position="185"/>
        <end position="245"/>
    </location>
</feature>
<feature type="DNA-binding region" description="Homeobox" evidence="6">
    <location>
        <begin position="187"/>
        <end position="246"/>
    </location>
</feature>
<evidence type="ECO:0000256" key="8">
    <source>
        <dbReference type="SAM" id="MobiDB-lite"/>
    </source>
</evidence>
<dbReference type="GeneID" id="118430145"/>
<reference evidence="11" key="2">
    <citation type="submission" date="2025-08" db="UniProtKB">
        <authorList>
            <consortium name="RefSeq"/>
        </authorList>
    </citation>
    <scope>IDENTIFICATION</scope>
    <source>
        <strain evidence="11">S238N-H82</strain>
        <tissue evidence="11">Testes</tissue>
    </source>
</reference>
<keyword evidence="3 6" id="KW-0238">DNA-binding</keyword>
<dbReference type="GO" id="GO:0005634">
    <property type="term" value="C:nucleus"/>
    <property type="evidence" value="ECO:0000318"/>
    <property type="project" value="GO_Central"/>
</dbReference>
<dbReference type="OrthoDB" id="1867783at2759"/>
<evidence type="ECO:0000256" key="3">
    <source>
        <dbReference type="ARBA" id="ARBA00023125"/>
    </source>
</evidence>
<dbReference type="GO" id="GO:0006357">
    <property type="term" value="P:regulation of transcription by RNA polymerase II"/>
    <property type="evidence" value="ECO:0000318"/>
    <property type="project" value="GO_Central"/>
</dbReference>
<feature type="region of interest" description="Disordered" evidence="8">
    <location>
        <begin position="111"/>
        <end position="134"/>
    </location>
</feature>
<feature type="compositionally biased region" description="Basic residues" evidence="8">
    <location>
        <begin position="170"/>
        <end position="188"/>
    </location>
</feature>
<dbReference type="InterPro" id="IPR050720">
    <property type="entry name" value="Engrailed_Homeobox_TFs"/>
</dbReference>
<evidence type="ECO:0000259" key="9">
    <source>
        <dbReference type="PROSITE" id="PS50071"/>
    </source>
</evidence>
<dbReference type="RefSeq" id="XP_035696751.1">
    <property type="nucleotide sequence ID" value="XM_035840858.1"/>
</dbReference>
<feature type="region of interest" description="Disordered" evidence="8">
    <location>
        <begin position="241"/>
        <end position="307"/>
    </location>
</feature>
<dbReference type="PANTHER" id="PTHR24341">
    <property type="entry name" value="HOMEOBOX PROTEIN ENGRAILED"/>
    <property type="match status" value="1"/>
</dbReference>
<evidence type="ECO:0000256" key="2">
    <source>
        <dbReference type="ARBA" id="ARBA00010896"/>
    </source>
</evidence>
<dbReference type="PROSITE" id="PS50071">
    <property type="entry name" value="HOMEOBOX_2"/>
    <property type="match status" value="1"/>
</dbReference>
<dbReference type="SUPFAM" id="SSF46689">
    <property type="entry name" value="Homeodomain-like"/>
    <property type="match status" value="1"/>
</dbReference>
<evidence type="ECO:0000256" key="1">
    <source>
        <dbReference type="ARBA" id="ARBA00004123"/>
    </source>
</evidence>
<evidence type="ECO:0000256" key="4">
    <source>
        <dbReference type="ARBA" id="ARBA00023155"/>
    </source>
</evidence>
<sequence length="307" mass="33532">MALLSHLYGGSCTFYPFQVPGVNVVRPSAVVGLPRAYQRPDPLLSVYPPRHCLRQQPPVVVTDMSSSSERSPSPEEKSPASPPTRAASTNSTSSAPIINFSIDGILGLRDRGEESRVPGGGEGSDEPPKTSDAEITSLSSLSAADPLSLPGMDDPRYRFSWLQCTRYKPPKLPRAKRKDGSKKRKLGRNPRVPFSAHQVATLESKFRRTHYLSSVDVSELSVALNLSENRVKIWFQNRRARERRERENREQGRLQAASAAAGVPLPTVSWPESQPASQGSPTPSPTHPYAPTVGQGTSAFTPVSFTY</sequence>
<organism evidence="10 11">
    <name type="scientific">Branchiostoma floridae</name>
    <name type="common">Florida lancelet</name>
    <name type="synonym">Amphioxus</name>
    <dbReference type="NCBI Taxonomy" id="7739"/>
    <lineage>
        <taxon>Eukaryota</taxon>
        <taxon>Metazoa</taxon>
        <taxon>Chordata</taxon>
        <taxon>Cephalochordata</taxon>
        <taxon>Leptocardii</taxon>
        <taxon>Amphioxiformes</taxon>
        <taxon>Branchiostomatidae</taxon>
        <taxon>Branchiostoma</taxon>
    </lineage>
</organism>
<dbReference type="KEGG" id="bfo:118430145"/>
<keyword evidence="4 6" id="KW-0371">Homeobox</keyword>
<feature type="region of interest" description="Disordered" evidence="8">
    <location>
        <begin position="60"/>
        <end position="95"/>
    </location>
</feature>
<evidence type="ECO:0000256" key="7">
    <source>
        <dbReference type="RuleBase" id="RU000682"/>
    </source>
</evidence>
<dbReference type="Gene3D" id="1.10.10.60">
    <property type="entry name" value="Homeodomain-like"/>
    <property type="match status" value="1"/>
</dbReference>
<dbReference type="PROSITE" id="PS00027">
    <property type="entry name" value="HOMEOBOX_1"/>
    <property type="match status" value="1"/>
</dbReference>
<feature type="compositionally biased region" description="Polar residues" evidence="8">
    <location>
        <begin position="270"/>
        <end position="281"/>
    </location>
</feature>
<comment type="similarity">
    <text evidence="2">Belongs to the engrailed homeobox family.</text>
</comment>
<dbReference type="InterPro" id="IPR017970">
    <property type="entry name" value="Homeobox_CS"/>
</dbReference>
<dbReference type="Pfam" id="PF00046">
    <property type="entry name" value="Homeodomain"/>
    <property type="match status" value="1"/>
</dbReference>
<dbReference type="GO" id="GO:0030182">
    <property type="term" value="P:neuron differentiation"/>
    <property type="evidence" value="ECO:0000318"/>
    <property type="project" value="GO_Central"/>
</dbReference>
<gene>
    <name evidence="11" type="primary">LOC118430145</name>
</gene>
<dbReference type="OMA" id="ESKFRRT"/>
<feature type="compositionally biased region" description="Polar residues" evidence="8">
    <location>
        <begin position="294"/>
        <end position="307"/>
    </location>
</feature>
<dbReference type="AlphaFoldDB" id="A0A9J7NBQ9"/>
<feature type="compositionally biased region" description="Basic and acidic residues" evidence="8">
    <location>
        <begin position="242"/>
        <end position="252"/>
    </location>
</feature>
<dbReference type="GO" id="GO:0000981">
    <property type="term" value="F:DNA-binding transcription factor activity, RNA polymerase II-specific"/>
    <property type="evidence" value="ECO:0000318"/>
    <property type="project" value="GO_Central"/>
</dbReference>
<protein>
    <submittedName>
        <fullName evidence="11">Homeobox protein MSH-B-like</fullName>
    </submittedName>
</protein>
<evidence type="ECO:0000313" key="11">
    <source>
        <dbReference type="RefSeq" id="XP_035696751.1"/>
    </source>
</evidence>
<accession>A0A9J7NBQ9</accession>
<feature type="compositionally biased region" description="Low complexity" evidence="8">
    <location>
        <begin position="83"/>
        <end position="95"/>
    </location>
</feature>
<comment type="subcellular location">
    <subcellularLocation>
        <location evidence="1 6 7">Nucleus</location>
    </subcellularLocation>
</comment>
<dbReference type="GO" id="GO:0000978">
    <property type="term" value="F:RNA polymerase II cis-regulatory region sequence-specific DNA binding"/>
    <property type="evidence" value="ECO:0000318"/>
    <property type="project" value="GO_Central"/>
</dbReference>
<dbReference type="InterPro" id="IPR009057">
    <property type="entry name" value="Homeodomain-like_sf"/>
</dbReference>
<name>A0A9J7NBQ9_BRAFL</name>
<feature type="region of interest" description="Disordered" evidence="8">
    <location>
        <begin position="170"/>
        <end position="190"/>
    </location>
</feature>
<dbReference type="CDD" id="cd00086">
    <property type="entry name" value="homeodomain"/>
    <property type="match status" value="1"/>
</dbReference>
<dbReference type="InterPro" id="IPR001356">
    <property type="entry name" value="HD"/>
</dbReference>
<evidence type="ECO:0000313" key="10">
    <source>
        <dbReference type="Proteomes" id="UP000001554"/>
    </source>
</evidence>
<evidence type="ECO:0000256" key="5">
    <source>
        <dbReference type="ARBA" id="ARBA00023242"/>
    </source>
</evidence>
<evidence type="ECO:0000256" key="6">
    <source>
        <dbReference type="PROSITE-ProRule" id="PRU00108"/>
    </source>
</evidence>
<keyword evidence="5 6" id="KW-0539">Nucleus</keyword>
<dbReference type="PANTHER" id="PTHR24341:SF6">
    <property type="entry name" value="HOMEOBOX PROTEIN INVECTED"/>
    <property type="match status" value="1"/>
</dbReference>
<dbReference type="SMART" id="SM00389">
    <property type="entry name" value="HOX"/>
    <property type="match status" value="1"/>
</dbReference>
<proteinExistence type="inferred from homology"/>
<keyword evidence="10" id="KW-1185">Reference proteome</keyword>